<proteinExistence type="predicted"/>
<dbReference type="AlphaFoldDB" id="A0A382Z6I8"/>
<feature type="compositionally biased region" description="Basic and acidic residues" evidence="1">
    <location>
        <begin position="92"/>
        <end position="103"/>
    </location>
</feature>
<dbReference type="EMBL" id="UINC01181153">
    <property type="protein sequence ID" value="SVD90705.1"/>
    <property type="molecule type" value="Genomic_DNA"/>
</dbReference>
<accession>A0A382Z6I8</accession>
<name>A0A382Z6I8_9ZZZZ</name>
<organism evidence="2">
    <name type="scientific">marine metagenome</name>
    <dbReference type="NCBI Taxonomy" id="408172"/>
    <lineage>
        <taxon>unclassified sequences</taxon>
        <taxon>metagenomes</taxon>
        <taxon>ecological metagenomes</taxon>
    </lineage>
</organism>
<gene>
    <name evidence="2" type="ORF">METZ01_LOCUS443559</name>
</gene>
<feature type="compositionally biased region" description="Polar residues" evidence="1">
    <location>
        <begin position="81"/>
        <end position="91"/>
    </location>
</feature>
<feature type="region of interest" description="Disordered" evidence="1">
    <location>
        <begin position="81"/>
        <end position="103"/>
    </location>
</feature>
<evidence type="ECO:0000256" key="1">
    <source>
        <dbReference type="SAM" id="MobiDB-lite"/>
    </source>
</evidence>
<evidence type="ECO:0000313" key="2">
    <source>
        <dbReference type="EMBL" id="SVD90705.1"/>
    </source>
</evidence>
<evidence type="ECO:0008006" key="3">
    <source>
        <dbReference type="Google" id="ProtNLM"/>
    </source>
</evidence>
<sequence length="103" mass="11894">MENETVLNEVEEKLFIDSPQYLSLPDFLTTKETAKIIHKSPSWLESKRTKGGGIPFRKFGHHVLYSKYDVFESLYSAPILESTSDSSSTQIREARNARKERRT</sequence>
<protein>
    <recommendedName>
        <fullName evidence="3">Helix-turn-helix domain-containing protein</fullName>
    </recommendedName>
</protein>
<reference evidence="2" key="1">
    <citation type="submission" date="2018-05" db="EMBL/GenBank/DDBJ databases">
        <authorList>
            <person name="Lanie J.A."/>
            <person name="Ng W.-L."/>
            <person name="Kazmierczak K.M."/>
            <person name="Andrzejewski T.M."/>
            <person name="Davidsen T.M."/>
            <person name="Wayne K.J."/>
            <person name="Tettelin H."/>
            <person name="Glass J.I."/>
            <person name="Rusch D."/>
            <person name="Podicherti R."/>
            <person name="Tsui H.-C.T."/>
            <person name="Winkler M.E."/>
        </authorList>
    </citation>
    <scope>NUCLEOTIDE SEQUENCE</scope>
</reference>